<dbReference type="InterPro" id="IPR014438">
    <property type="entry name" value="Glucan_biosyn_MdoG/MdoD"/>
</dbReference>
<evidence type="ECO:0000256" key="2">
    <source>
        <dbReference type="ARBA" id="ARBA00005001"/>
    </source>
</evidence>
<comment type="pathway">
    <text evidence="2">Glycan metabolism; osmoregulated periplasmic glucan (OPG) biosynthesis.</text>
</comment>
<feature type="domain" description="Glucan biosynthesis periplasmic MdoG C-terminal" evidence="6">
    <location>
        <begin position="43"/>
        <end position="536"/>
    </location>
</feature>
<dbReference type="GO" id="GO:0003824">
    <property type="term" value="F:catalytic activity"/>
    <property type="evidence" value="ECO:0007669"/>
    <property type="project" value="InterPro"/>
</dbReference>
<dbReference type="GO" id="GO:0030246">
    <property type="term" value="F:carbohydrate binding"/>
    <property type="evidence" value="ECO:0007669"/>
    <property type="project" value="InterPro"/>
</dbReference>
<sequence>MSSEFDRRKFLGLLATAAASAAFPWTSVMAAESGLALGKAAVFSWDGLIEEARRLSTQPFQPELQPNQDILEQIDWEAHGKIHFKPDDALFASGPGQYPVQFFHPGCFFQNSVRMYRLDRPSSAKQDHSLAREILFDKSHFEMPDDSPAHRLGPQAHFAGFRIQESRLGDQSRLDWQHNDWAAFLGASYFRAIGDEYQYGLSARGIAIDTVEFGKTEEFPAFTRFYFESAGDRSNTVVVYAFLDGPSVTGAYRFVLTREKGVVMDVEANLFMRRDVSRFGIAPATSMYWFSGKDKTKQTDWRPEVHDSDGLALWTGANEHIWRPLNEPDGIMVSAFADNNPRGFGLMQRERDFGEYLDAVHYERRPGLWVEPLENWGEGTVQLVEQPTDEELYDNVAAMWVPREKATAGSSYRLRYRLHWTAEEPFKTSLARCVATRIGRGGEPAKRPPGVHKFVVEFKGGTLDQLASGVIPEVVVSASRGKISRIAAEAVPDGIPGHWRTFFDLGELGPTKEPVEIRLFLRSGEQTITETWLYQFQPA</sequence>
<dbReference type="Gene3D" id="2.60.40.10">
    <property type="entry name" value="Immunoglobulins"/>
    <property type="match status" value="1"/>
</dbReference>
<organism evidence="7">
    <name type="scientific">mine drainage metagenome</name>
    <dbReference type="NCBI Taxonomy" id="410659"/>
    <lineage>
        <taxon>unclassified sequences</taxon>
        <taxon>metagenomes</taxon>
        <taxon>ecological metagenomes</taxon>
    </lineage>
</organism>
<dbReference type="InterPro" id="IPR013783">
    <property type="entry name" value="Ig-like_fold"/>
</dbReference>
<dbReference type="GO" id="GO:0051274">
    <property type="term" value="P:beta-glucan biosynthetic process"/>
    <property type="evidence" value="ECO:0007669"/>
    <property type="project" value="TreeGrafter"/>
</dbReference>
<protein>
    <submittedName>
        <fullName evidence="7">Glucans biosynthesis protein D</fullName>
    </submittedName>
</protein>
<gene>
    <name evidence="7" type="primary">mdoD_3</name>
    <name evidence="7" type="ORF">GALL_184320</name>
</gene>
<dbReference type="Pfam" id="PF04349">
    <property type="entry name" value="MdoG"/>
    <property type="match status" value="1"/>
</dbReference>
<evidence type="ECO:0000256" key="3">
    <source>
        <dbReference type="ARBA" id="ARBA00009284"/>
    </source>
</evidence>
<dbReference type="PIRSF" id="PIRSF006281">
    <property type="entry name" value="MdoG"/>
    <property type="match status" value="1"/>
</dbReference>
<comment type="similarity">
    <text evidence="3">Belongs to the OpgD/OpgG family.</text>
</comment>
<accession>A0A1J5S5V9</accession>
<dbReference type="InterPro" id="IPR006311">
    <property type="entry name" value="TAT_signal"/>
</dbReference>
<dbReference type="SUPFAM" id="SSF74650">
    <property type="entry name" value="Galactose mutarotase-like"/>
    <property type="match status" value="1"/>
</dbReference>
<name>A0A1J5S5V9_9ZZZZ</name>
<dbReference type="SUPFAM" id="SSF81296">
    <property type="entry name" value="E set domains"/>
    <property type="match status" value="1"/>
</dbReference>
<dbReference type="PANTHER" id="PTHR30504">
    <property type="entry name" value="GLUCANS BIOSYNTHESIS PROTEIN"/>
    <property type="match status" value="1"/>
</dbReference>
<dbReference type="Gene3D" id="2.70.98.10">
    <property type="match status" value="1"/>
</dbReference>
<dbReference type="EMBL" id="MLJW01000105">
    <property type="protein sequence ID" value="OIQ99495.1"/>
    <property type="molecule type" value="Genomic_DNA"/>
</dbReference>
<dbReference type="PROSITE" id="PS51318">
    <property type="entry name" value="TAT"/>
    <property type="match status" value="1"/>
</dbReference>
<dbReference type="GO" id="GO:0030288">
    <property type="term" value="C:outer membrane-bounded periplasmic space"/>
    <property type="evidence" value="ECO:0007669"/>
    <property type="project" value="TreeGrafter"/>
</dbReference>
<dbReference type="InterPro" id="IPR011013">
    <property type="entry name" value="Gal_mutarotase_sf_dom"/>
</dbReference>
<dbReference type="InterPro" id="IPR014756">
    <property type="entry name" value="Ig_E-set"/>
</dbReference>
<comment type="caution">
    <text evidence="7">The sequence shown here is derived from an EMBL/GenBank/DDBJ whole genome shotgun (WGS) entry which is preliminary data.</text>
</comment>
<comment type="subcellular location">
    <subcellularLocation>
        <location evidence="1">Periplasm</location>
    </subcellularLocation>
</comment>
<reference evidence="7" key="1">
    <citation type="submission" date="2016-10" db="EMBL/GenBank/DDBJ databases">
        <title>Sequence of Gallionella enrichment culture.</title>
        <authorList>
            <person name="Poehlein A."/>
            <person name="Muehling M."/>
            <person name="Daniel R."/>
        </authorList>
    </citation>
    <scope>NUCLEOTIDE SEQUENCE</scope>
</reference>
<evidence type="ECO:0000256" key="4">
    <source>
        <dbReference type="ARBA" id="ARBA00022729"/>
    </source>
</evidence>
<dbReference type="InterPro" id="IPR007444">
    <property type="entry name" value="Glucan_biosyn_MdoG_C"/>
</dbReference>
<evidence type="ECO:0000256" key="5">
    <source>
        <dbReference type="ARBA" id="ARBA00022764"/>
    </source>
</evidence>
<proteinExistence type="inferred from homology"/>
<evidence type="ECO:0000313" key="7">
    <source>
        <dbReference type="EMBL" id="OIQ99495.1"/>
    </source>
</evidence>
<keyword evidence="5" id="KW-0574">Periplasm</keyword>
<dbReference type="InterPro" id="IPR014718">
    <property type="entry name" value="GH-type_carb-bd"/>
</dbReference>
<keyword evidence="4" id="KW-0732">Signal</keyword>
<dbReference type="UniPathway" id="UPA00637"/>
<dbReference type="AlphaFoldDB" id="A0A1J5S5V9"/>
<dbReference type="PANTHER" id="PTHR30504:SF3">
    <property type="entry name" value="GLUCANS BIOSYNTHESIS PROTEIN D"/>
    <property type="match status" value="1"/>
</dbReference>
<evidence type="ECO:0000259" key="6">
    <source>
        <dbReference type="Pfam" id="PF04349"/>
    </source>
</evidence>
<evidence type="ECO:0000256" key="1">
    <source>
        <dbReference type="ARBA" id="ARBA00004418"/>
    </source>
</evidence>